<gene>
    <name evidence="1" type="ORF">B0I29_11629</name>
</gene>
<evidence type="ECO:0000313" key="2">
    <source>
        <dbReference type="Proteomes" id="UP000249341"/>
    </source>
</evidence>
<dbReference type="OrthoDB" id="3387657at2"/>
<dbReference type="AlphaFoldDB" id="A0A327Z416"/>
<comment type="caution">
    <text evidence="1">The sequence shown here is derived from an EMBL/GenBank/DDBJ whole genome shotgun (WGS) entry which is preliminary data.</text>
</comment>
<organism evidence="1 2">
    <name type="scientific">Actinoplanes lutulentus</name>
    <dbReference type="NCBI Taxonomy" id="1287878"/>
    <lineage>
        <taxon>Bacteria</taxon>
        <taxon>Bacillati</taxon>
        <taxon>Actinomycetota</taxon>
        <taxon>Actinomycetes</taxon>
        <taxon>Micromonosporales</taxon>
        <taxon>Micromonosporaceae</taxon>
        <taxon>Actinoplanes</taxon>
    </lineage>
</organism>
<protein>
    <submittedName>
        <fullName evidence="1">Uncharacterized protein</fullName>
    </submittedName>
</protein>
<dbReference type="Proteomes" id="UP000249341">
    <property type="component" value="Unassembled WGS sequence"/>
</dbReference>
<sequence>MGRRLDRLTWQVMVSEVRLGHRQYRVVRPAKPPEFAGLHEGRLGAQFNLDKDTARTFAQAWALAARSPYTIVYLPLRRAKLPPGTGSGQPLDLVMLHHRLAFPPSRWKQVRARLGTGRPHSVSLPSDAWPSKPIADHRRAWHRDFSDHLRWEIAAGTLILTGSREAFDLESDQIRALAEEGPAHRAGTPDAHCCAEIGMGRIRFHSDRRRPYGELHAEYVR</sequence>
<evidence type="ECO:0000313" key="1">
    <source>
        <dbReference type="EMBL" id="RAK30370.1"/>
    </source>
</evidence>
<accession>A0A327Z416</accession>
<dbReference type="EMBL" id="QLMJ01000016">
    <property type="protein sequence ID" value="RAK30370.1"/>
    <property type="molecule type" value="Genomic_DNA"/>
</dbReference>
<keyword evidence="2" id="KW-1185">Reference proteome</keyword>
<dbReference type="RefSeq" id="WP_111652437.1">
    <property type="nucleotide sequence ID" value="NZ_JACHWI010000010.1"/>
</dbReference>
<proteinExistence type="predicted"/>
<reference evidence="1 2" key="1">
    <citation type="submission" date="2018-06" db="EMBL/GenBank/DDBJ databases">
        <title>Genomic Encyclopedia of Type Strains, Phase III (KMG-III): the genomes of soil and plant-associated and newly described type strains.</title>
        <authorList>
            <person name="Whitman W."/>
        </authorList>
    </citation>
    <scope>NUCLEOTIDE SEQUENCE [LARGE SCALE GENOMIC DNA]</scope>
    <source>
        <strain evidence="1 2">CGMCC 4.7090</strain>
    </source>
</reference>
<name>A0A327Z416_9ACTN</name>